<sequence length="158" mass="17349">MNANSLIGIHQIQTLEQLSALAGRLAYELRAGDVILFSGNLGAGKTTFTQFLGKSLGVEGKITSPTYTLVGEYPIIGNPNIATLIHMDLYRMGEAEKKLPLNNEYIQEVIDTAALSKAVVVIEWAEKLAYVPVSRCWKIFIEPGDTTRARIVTINKVQ</sequence>
<dbReference type="NCBIfam" id="TIGR00150">
    <property type="entry name" value="T6A_YjeE"/>
    <property type="match status" value="1"/>
</dbReference>
<name>A0A1G1X2U0_9BACT</name>
<comment type="subcellular location">
    <subcellularLocation>
        <location evidence="1">Cytoplasm</location>
    </subcellularLocation>
</comment>
<evidence type="ECO:0000256" key="9">
    <source>
        <dbReference type="ARBA" id="ARBA00022842"/>
    </source>
</evidence>
<dbReference type="AlphaFoldDB" id="A0A1G1X2U0"/>
<evidence type="ECO:0000256" key="3">
    <source>
        <dbReference type="ARBA" id="ARBA00019010"/>
    </source>
</evidence>
<comment type="caution">
    <text evidence="11">The sequence shown here is derived from an EMBL/GenBank/DDBJ whole genome shotgun (WGS) entry which is preliminary data.</text>
</comment>
<evidence type="ECO:0000256" key="7">
    <source>
        <dbReference type="ARBA" id="ARBA00022741"/>
    </source>
</evidence>
<dbReference type="Gene3D" id="3.40.50.300">
    <property type="entry name" value="P-loop containing nucleotide triphosphate hydrolases"/>
    <property type="match status" value="1"/>
</dbReference>
<evidence type="ECO:0000256" key="5">
    <source>
        <dbReference type="ARBA" id="ARBA00022694"/>
    </source>
</evidence>
<keyword evidence="11" id="KW-0808">Transferase</keyword>
<gene>
    <name evidence="11" type="ORF">A3D99_04045</name>
</gene>
<reference evidence="11 12" key="1">
    <citation type="journal article" date="2016" name="Nat. Commun.">
        <title>Thousands of microbial genomes shed light on interconnected biogeochemical processes in an aquifer system.</title>
        <authorList>
            <person name="Anantharaman K."/>
            <person name="Brown C.T."/>
            <person name="Hug L.A."/>
            <person name="Sharon I."/>
            <person name="Castelle C.J."/>
            <person name="Probst A.J."/>
            <person name="Thomas B.C."/>
            <person name="Singh A."/>
            <person name="Wilkins M.J."/>
            <person name="Karaoz U."/>
            <person name="Brodie E.L."/>
            <person name="Williams K.H."/>
            <person name="Hubbard S.S."/>
            <person name="Banfield J.F."/>
        </authorList>
    </citation>
    <scope>NUCLEOTIDE SEQUENCE [LARGE SCALE GENOMIC DNA]</scope>
</reference>
<dbReference type="GO" id="GO:0005524">
    <property type="term" value="F:ATP binding"/>
    <property type="evidence" value="ECO:0007669"/>
    <property type="project" value="UniProtKB-KW"/>
</dbReference>
<keyword evidence="4" id="KW-0963">Cytoplasm</keyword>
<dbReference type="GO" id="GO:0002949">
    <property type="term" value="P:tRNA threonylcarbamoyladenosine modification"/>
    <property type="evidence" value="ECO:0007669"/>
    <property type="project" value="InterPro"/>
</dbReference>
<dbReference type="EMBL" id="MHHR01000026">
    <property type="protein sequence ID" value="OGY33880.1"/>
    <property type="molecule type" value="Genomic_DNA"/>
</dbReference>
<keyword evidence="6" id="KW-0479">Metal-binding</keyword>
<evidence type="ECO:0000256" key="10">
    <source>
        <dbReference type="ARBA" id="ARBA00032441"/>
    </source>
</evidence>
<dbReference type="InterPro" id="IPR003442">
    <property type="entry name" value="T6A_TsaE"/>
</dbReference>
<dbReference type="GO" id="GO:0016740">
    <property type="term" value="F:transferase activity"/>
    <property type="evidence" value="ECO:0007669"/>
    <property type="project" value="UniProtKB-KW"/>
</dbReference>
<evidence type="ECO:0000313" key="12">
    <source>
        <dbReference type="Proteomes" id="UP000177528"/>
    </source>
</evidence>
<dbReference type="PANTHER" id="PTHR33540:SF2">
    <property type="entry name" value="TRNA THREONYLCARBAMOYLADENOSINE BIOSYNTHESIS PROTEIN TSAE"/>
    <property type="match status" value="1"/>
</dbReference>
<dbReference type="GO" id="GO:0005737">
    <property type="term" value="C:cytoplasm"/>
    <property type="evidence" value="ECO:0007669"/>
    <property type="project" value="UniProtKB-SubCell"/>
</dbReference>
<evidence type="ECO:0000256" key="6">
    <source>
        <dbReference type="ARBA" id="ARBA00022723"/>
    </source>
</evidence>
<evidence type="ECO:0000313" key="11">
    <source>
        <dbReference type="EMBL" id="OGY33880.1"/>
    </source>
</evidence>
<comment type="similarity">
    <text evidence="2">Belongs to the TsaE family.</text>
</comment>
<evidence type="ECO:0000256" key="2">
    <source>
        <dbReference type="ARBA" id="ARBA00007599"/>
    </source>
</evidence>
<keyword evidence="9" id="KW-0460">Magnesium</keyword>
<dbReference type="Pfam" id="PF02367">
    <property type="entry name" value="TsaE"/>
    <property type="match status" value="1"/>
</dbReference>
<protein>
    <recommendedName>
        <fullName evidence="3">tRNA threonylcarbamoyladenosine biosynthesis protein TsaE</fullName>
    </recommendedName>
    <alternativeName>
        <fullName evidence="10">t(6)A37 threonylcarbamoyladenosine biosynthesis protein TsaE</fullName>
    </alternativeName>
</protein>
<keyword evidence="7" id="KW-0547">Nucleotide-binding</keyword>
<dbReference type="InterPro" id="IPR027417">
    <property type="entry name" value="P-loop_NTPase"/>
</dbReference>
<dbReference type="GO" id="GO:0046872">
    <property type="term" value="F:metal ion binding"/>
    <property type="evidence" value="ECO:0007669"/>
    <property type="project" value="UniProtKB-KW"/>
</dbReference>
<organism evidence="11 12">
    <name type="scientific">Candidatus Andersenbacteria bacterium RIFCSPHIGHO2_12_FULL_45_11</name>
    <dbReference type="NCBI Taxonomy" id="1797281"/>
    <lineage>
        <taxon>Bacteria</taxon>
        <taxon>Candidatus Anderseniibacteriota</taxon>
    </lineage>
</organism>
<dbReference type="Proteomes" id="UP000177528">
    <property type="component" value="Unassembled WGS sequence"/>
</dbReference>
<keyword evidence="5" id="KW-0819">tRNA processing</keyword>
<keyword evidence="8" id="KW-0067">ATP-binding</keyword>
<evidence type="ECO:0000256" key="1">
    <source>
        <dbReference type="ARBA" id="ARBA00004496"/>
    </source>
</evidence>
<evidence type="ECO:0000256" key="4">
    <source>
        <dbReference type="ARBA" id="ARBA00022490"/>
    </source>
</evidence>
<dbReference type="PANTHER" id="PTHR33540">
    <property type="entry name" value="TRNA THREONYLCARBAMOYLADENOSINE BIOSYNTHESIS PROTEIN TSAE"/>
    <property type="match status" value="1"/>
</dbReference>
<evidence type="ECO:0000256" key="8">
    <source>
        <dbReference type="ARBA" id="ARBA00022840"/>
    </source>
</evidence>
<accession>A0A1G1X2U0</accession>
<proteinExistence type="inferred from homology"/>
<dbReference type="SUPFAM" id="SSF52540">
    <property type="entry name" value="P-loop containing nucleoside triphosphate hydrolases"/>
    <property type="match status" value="1"/>
</dbReference>